<comment type="caution">
    <text evidence="2">The sequence shown here is derived from an EMBL/GenBank/DDBJ whole genome shotgun (WGS) entry which is preliminary data.</text>
</comment>
<dbReference type="InterPro" id="IPR002509">
    <property type="entry name" value="NODB_dom"/>
</dbReference>
<dbReference type="Gene3D" id="3.20.20.370">
    <property type="entry name" value="Glycoside hydrolase/deacetylase"/>
    <property type="match status" value="1"/>
</dbReference>
<dbReference type="Proteomes" id="UP000654573">
    <property type="component" value="Unassembled WGS sequence"/>
</dbReference>
<keyword evidence="3" id="KW-1185">Reference proteome</keyword>
<evidence type="ECO:0000313" key="2">
    <source>
        <dbReference type="EMBL" id="MBC5672779.1"/>
    </source>
</evidence>
<protein>
    <submittedName>
        <fullName evidence="2">Polysaccharide deacetylase family protein</fullName>
    </submittedName>
</protein>
<dbReference type="EMBL" id="JACOOU010000004">
    <property type="protein sequence ID" value="MBC5672779.1"/>
    <property type="molecule type" value="Genomic_DNA"/>
</dbReference>
<accession>A0ABR7FC44</accession>
<dbReference type="InterPro" id="IPR011330">
    <property type="entry name" value="Glyco_hydro/deAcase_b/a-brl"/>
</dbReference>
<dbReference type="RefSeq" id="WP_186971050.1">
    <property type="nucleotide sequence ID" value="NZ_JACOOU010000004.1"/>
</dbReference>
<gene>
    <name evidence="2" type="ORF">H8S76_11035</name>
</gene>
<reference evidence="2 3" key="1">
    <citation type="submission" date="2020-08" db="EMBL/GenBank/DDBJ databases">
        <title>Genome public.</title>
        <authorList>
            <person name="Liu C."/>
            <person name="Sun Q."/>
        </authorList>
    </citation>
    <scope>NUCLEOTIDE SEQUENCE [LARGE SCALE GENOMIC DNA]</scope>
    <source>
        <strain evidence="2 3">NSJ-34</strain>
    </source>
</reference>
<sequence>MGKIKNLIKKVYFFLVQYVYLFPGGKRRKKKPCLEPFIVPDGAVELNVRIAPVYKNKCGIVTIISDDGVYKTAKALKALANKFSLPITVAGTVKNVAPHMKFWKELNDDPYIELVNHSYNHIRMEEGTHISSDMTALKHEIYHSQVFFEKITKRKTIAYVCPENQMCRLGYQVLKESGYLGVAQGSRGYNDLEILSDTANNPGSWFNLKRMGICDKSEQSPNVMRQSWVDKARENNKWLIEMWHNVSDDITKGYQTITTAEASEHLAYLKSCENDLWIAKFTEVIKYLAERQSCVAKAYWLDGHVICYVDPKNLELDIFTQDLSLLVDLSNVNNKCPEKMIEVKPGQIQRVKL</sequence>
<organism evidence="2 3">
    <name type="scientific">Blautia celeris</name>
    <dbReference type="NCBI Taxonomy" id="2763026"/>
    <lineage>
        <taxon>Bacteria</taxon>
        <taxon>Bacillati</taxon>
        <taxon>Bacillota</taxon>
        <taxon>Clostridia</taxon>
        <taxon>Lachnospirales</taxon>
        <taxon>Lachnospiraceae</taxon>
        <taxon>Blautia</taxon>
    </lineage>
</organism>
<dbReference type="SUPFAM" id="SSF88713">
    <property type="entry name" value="Glycoside hydrolase/deacetylase"/>
    <property type="match status" value="1"/>
</dbReference>
<evidence type="ECO:0000259" key="1">
    <source>
        <dbReference type="Pfam" id="PF01522"/>
    </source>
</evidence>
<name>A0ABR7FC44_9FIRM</name>
<evidence type="ECO:0000313" key="3">
    <source>
        <dbReference type="Proteomes" id="UP000654573"/>
    </source>
</evidence>
<dbReference type="Pfam" id="PF01522">
    <property type="entry name" value="Polysacc_deac_1"/>
    <property type="match status" value="1"/>
</dbReference>
<feature type="domain" description="NodB homology" evidence="1">
    <location>
        <begin position="57"/>
        <end position="179"/>
    </location>
</feature>
<proteinExistence type="predicted"/>